<evidence type="ECO:0000313" key="6">
    <source>
        <dbReference type="Proteomes" id="UP000663834"/>
    </source>
</evidence>
<accession>A0A815C144</accession>
<dbReference type="Proteomes" id="UP000663824">
    <property type="component" value="Unassembled WGS sequence"/>
</dbReference>
<dbReference type="OrthoDB" id="10433857at2759"/>
<dbReference type="Proteomes" id="UP000663834">
    <property type="component" value="Unassembled WGS sequence"/>
</dbReference>
<dbReference type="GO" id="GO:0015074">
    <property type="term" value="P:DNA integration"/>
    <property type="evidence" value="ECO:0007669"/>
    <property type="project" value="InterPro"/>
</dbReference>
<dbReference type="GO" id="GO:0006313">
    <property type="term" value="P:DNA transposition"/>
    <property type="evidence" value="ECO:0007669"/>
    <property type="project" value="InterPro"/>
</dbReference>
<proteinExistence type="predicted"/>
<dbReference type="InterPro" id="IPR002492">
    <property type="entry name" value="Transposase_Tc1-like"/>
</dbReference>
<evidence type="ECO:0000313" key="5">
    <source>
        <dbReference type="EMBL" id="CAF4554166.1"/>
    </source>
</evidence>
<dbReference type="Proteomes" id="UP000681720">
    <property type="component" value="Unassembled WGS sequence"/>
</dbReference>
<dbReference type="EMBL" id="CAJOBI010000360">
    <property type="protein sequence ID" value="CAF3817260.1"/>
    <property type="molecule type" value="Genomic_DNA"/>
</dbReference>
<dbReference type="Proteomes" id="UP000676336">
    <property type="component" value="Unassembled WGS sequence"/>
</dbReference>
<reference evidence="2" key="1">
    <citation type="submission" date="2021-02" db="EMBL/GenBank/DDBJ databases">
        <authorList>
            <person name="Nowell W R."/>
        </authorList>
    </citation>
    <scope>NUCLEOTIDE SEQUENCE</scope>
</reference>
<evidence type="ECO:0000259" key="1">
    <source>
        <dbReference type="Pfam" id="PF01498"/>
    </source>
</evidence>
<evidence type="ECO:0000313" key="3">
    <source>
        <dbReference type="EMBL" id="CAF2061772.1"/>
    </source>
</evidence>
<evidence type="ECO:0000313" key="4">
    <source>
        <dbReference type="EMBL" id="CAF3817260.1"/>
    </source>
</evidence>
<dbReference type="EMBL" id="CAJNOW010000442">
    <property type="protein sequence ID" value="CAF1277432.1"/>
    <property type="molecule type" value="Genomic_DNA"/>
</dbReference>
<name>A0A815C144_9BILA</name>
<dbReference type="EMBL" id="CAJOBJ010093611">
    <property type="protein sequence ID" value="CAF4554166.1"/>
    <property type="molecule type" value="Genomic_DNA"/>
</dbReference>
<protein>
    <recommendedName>
        <fullName evidence="1">Transposase Tc1-like domain-containing protein</fullName>
    </recommendedName>
</protein>
<evidence type="ECO:0000313" key="2">
    <source>
        <dbReference type="EMBL" id="CAF1277432.1"/>
    </source>
</evidence>
<gene>
    <name evidence="5" type="ORF">GIL414_LOCUS36969</name>
    <name evidence="2" type="ORF">KQP761_LOCUS3608</name>
    <name evidence="3" type="ORF">MBJ925_LOCUS15071</name>
    <name evidence="4" type="ORF">SMN809_LOCUS2075</name>
</gene>
<dbReference type="EMBL" id="CAJNRE010007037">
    <property type="protein sequence ID" value="CAF2061772.1"/>
    <property type="molecule type" value="Genomic_DNA"/>
</dbReference>
<organism evidence="2 6">
    <name type="scientific">Rotaria magnacalcarata</name>
    <dbReference type="NCBI Taxonomy" id="392030"/>
    <lineage>
        <taxon>Eukaryota</taxon>
        <taxon>Metazoa</taxon>
        <taxon>Spiralia</taxon>
        <taxon>Gnathifera</taxon>
        <taxon>Rotifera</taxon>
        <taxon>Eurotatoria</taxon>
        <taxon>Bdelloidea</taxon>
        <taxon>Philodinida</taxon>
        <taxon>Philodinidae</taxon>
        <taxon>Rotaria</taxon>
    </lineage>
</organism>
<comment type="caution">
    <text evidence="2">The sequence shown here is derived from an EMBL/GenBank/DDBJ whole genome shotgun (WGS) entry which is preliminary data.</text>
</comment>
<sequence>MINSGISAGQVMSPDDDDEMKNLNELIKKNPIVPATKIANDVLQETGKRVNDLTIRRYRRALGYRHYHQTLKKSFTSTQKESKIFFSQHYMNSNITHWLFCDDKVFTLQSTGTID</sequence>
<dbReference type="AlphaFoldDB" id="A0A815C144"/>
<dbReference type="Pfam" id="PF01498">
    <property type="entry name" value="HTH_Tnp_Tc3_2"/>
    <property type="match status" value="1"/>
</dbReference>
<feature type="domain" description="Transposase Tc1-like" evidence="1">
    <location>
        <begin position="22"/>
        <end position="92"/>
    </location>
</feature>
<dbReference type="GO" id="GO:0003677">
    <property type="term" value="F:DNA binding"/>
    <property type="evidence" value="ECO:0007669"/>
    <property type="project" value="InterPro"/>
</dbReference>